<dbReference type="Pfam" id="PF09820">
    <property type="entry name" value="AAA-ATPase_like"/>
    <property type="match status" value="1"/>
</dbReference>
<reference evidence="2" key="1">
    <citation type="submission" date="2015-12" db="EMBL/GenBank/DDBJ databases">
        <title>De novo transcriptome assembly of four potential Pierce s Disease insect vectors from Arizona vineyards.</title>
        <authorList>
            <person name="Tassone E.E."/>
        </authorList>
    </citation>
    <scope>NUCLEOTIDE SEQUENCE</scope>
</reference>
<proteinExistence type="predicted"/>
<dbReference type="EMBL" id="GEDC01028963">
    <property type="protein sequence ID" value="JAS08335.1"/>
    <property type="molecule type" value="Transcribed_RNA"/>
</dbReference>
<dbReference type="PANTHER" id="PTHR34825">
    <property type="entry name" value="CONSERVED PROTEIN, WITH A WEAK D-GALACTARATE DEHYDRATASE/ALTRONATE HYDROLASE DOMAIN"/>
    <property type="match status" value="1"/>
</dbReference>
<evidence type="ECO:0000259" key="1">
    <source>
        <dbReference type="Pfam" id="PF09820"/>
    </source>
</evidence>
<organism evidence="2">
    <name type="scientific">Clastoptera arizonana</name>
    <name type="common">Arizona spittle bug</name>
    <dbReference type="NCBI Taxonomy" id="38151"/>
    <lineage>
        <taxon>Eukaryota</taxon>
        <taxon>Metazoa</taxon>
        <taxon>Ecdysozoa</taxon>
        <taxon>Arthropoda</taxon>
        <taxon>Hexapoda</taxon>
        <taxon>Insecta</taxon>
        <taxon>Pterygota</taxon>
        <taxon>Neoptera</taxon>
        <taxon>Paraneoptera</taxon>
        <taxon>Hemiptera</taxon>
        <taxon>Auchenorrhyncha</taxon>
        <taxon>Cercopoidea</taxon>
        <taxon>Clastopteridae</taxon>
        <taxon>Clastoptera</taxon>
    </lineage>
</organism>
<evidence type="ECO:0000313" key="2">
    <source>
        <dbReference type="EMBL" id="JAS08335.1"/>
    </source>
</evidence>
<gene>
    <name evidence="2" type="ORF">g.4875</name>
</gene>
<accession>A0A1B6C527</accession>
<sequence>DMLRAFCEMAVDIKGNRLPKENQGNYKIFSENLDISKDPTFETHFAKYPVIYMDFNCLNYSSYDRFLVSFKNMVSEEFSRHGYLSRSDKLNVTQKEELSDFVKKLSDDKTDEDQLRTSVRYLSYLLHAHFNITCIVFIEDFDAIIQRAMHTNTSDVRAIIKFIEDFATSTFESSQFIERALINSCLRVSGLLPSDVEVIPFLQDNTLSLFYGYKPKKYANVQGKHFWFGFDQIEACSWYGGYRKPMSYLEVSNYFGVYCYKLLKKPRHYCNMSGYVPNLYRLVTHPLIQNTIERLLEDYKNLKQGIQIQHYDTVTGPDMIRLIQILNLEAEVTVDEGLLIQYMTELGYFSIVMREANYAFINIPNKGMALEVEGIISSPEFYRFKYGDNLKKLGPHLASLGGSDSFHKLIDCVQDLYRPETTMPLNTVVMHRDFAQACKMSGLFQKIQENVRVTFNKLDLFLISNTRTAIIVEFRVGCVSSYNALSEIVDKNYHQLLNRFYPPIHSYILLGLRLSKKRQCFLSYLVNSTDITRAVSIPETVPEYKHKHA</sequence>
<protein>
    <recommendedName>
        <fullName evidence="1">AAA-ATPase-like domain-containing protein</fullName>
    </recommendedName>
</protein>
<name>A0A1B6C527_9HEMI</name>
<feature type="non-terminal residue" evidence="2">
    <location>
        <position position="1"/>
    </location>
</feature>
<dbReference type="AlphaFoldDB" id="A0A1B6C527"/>
<feature type="domain" description="AAA-ATPase-like" evidence="1">
    <location>
        <begin position="22"/>
        <end position="188"/>
    </location>
</feature>
<dbReference type="InterPro" id="IPR018631">
    <property type="entry name" value="AAA-ATPase-like_dom"/>
</dbReference>
<dbReference type="PANTHER" id="PTHR34825:SF1">
    <property type="entry name" value="AAA-ATPASE-LIKE DOMAIN-CONTAINING PROTEIN"/>
    <property type="match status" value="1"/>
</dbReference>